<gene>
    <name evidence="2" type="ORF">E7512_01740</name>
</gene>
<comment type="similarity">
    <text evidence="1">Belongs to the RutC family.</text>
</comment>
<evidence type="ECO:0000256" key="1">
    <source>
        <dbReference type="ARBA" id="ARBA00010552"/>
    </source>
</evidence>
<dbReference type="InterPro" id="IPR019897">
    <property type="entry name" value="RidA_CS"/>
</dbReference>
<organism evidence="2 3">
    <name type="scientific">Faecalispora sporosphaeroides</name>
    <dbReference type="NCBI Taxonomy" id="1549"/>
    <lineage>
        <taxon>Bacteria</taxon>
        <taxon>Bacillati</taxon>
        <taxon>Bacillota</taxon>
        <taxon>Clostridia</taxon>
        <taxon>Eubacteriales</taxon>
        <taxon>Oscillospiraceae</taxon>
        <taxon>Faecalispora</taxon>
    </lineage>
</organism>
<comment type="caution">
    <text evidence="2">The sequence shown here is derived from an EMBL/GenBank/DDBJ whole genome shotgun (WGS) entry which is preliminary data.</text>
</comment>
<dbReference type="CDD" id="cd00448">
    <property type="entry name" value="YjgF_YER057c_UK114_family"/>
    <property type="match status" value="1"/>
</dbReference>
<dbReference type="EMBL" id="SVNY01000001">
    <property type="protein sequence ID" value="MBE6832301.1"/>
    <property type="molecule type" value="Genomic_DNA"/>
</dbReference>
<dbReference type="InterPro" id="IPR006056">
    <property type="entry name" value="RidA"/>
</dbReference>
<proteinExistence type="inferred from homology"/>
<dbReference type="SUPFAM" id="SSF55298">
    <property type="entry name" value="YjgF-like"/>
    <property type="match status" value="1"/>
</dbReference>
<name>A0A928KSU9_9FIRM</name>
<dbReference type="FunFam" id="3.30.1330.40:FF:000001">
    <property type="entry name" value="L-PSP family endoribonuclease"/>
    <property type="match status" value="1"/>
</dbReference>
<dbReference type="NCBIfam" id="TIGR00004">
    <property type="entry name" value="Rid family detoxifying hydrolase"/>
    <property type="match status" value="1"/>
</dbReference>
<dbReference type="Pfam" id="PF01042">
    <property type="entry name" value="Ribonuc_L-PSP"/>
    <property type="match status" value="1"/>
</dbReference>
<evidence type="ECO:0000313" key="3">
    <source>
        <dbReference type="Proteomes" id="UP000754750"/>
    </source>
</evidence>
<dbReference type="RefSeq" id="WP_020074658.1">
    <property type="nucleotide sequence ID" value="NZ_JBKWRC010000001.1"/>
</dbReference>
<dbReference type="PROSITE" id="PS01094">
    <property type="entry name" value="UPF0076"/>
    <property type="match status" value="1"/>
</dbReference>
<dbReference type="Gene3D" id="3.30.1330.40">
    <property type="entry name" value="RutC-like"/>
    <property type="match status" value="1"/>
</dbReference>
<sequence>MQKKEIATNKAPAAIGPYSQAVRIGDTLWTSGQIPIDPATGALVQGGIREQGTRVFENLKAVLEQAGTDFSRVVKVNVFITDLNDFAALNELYATYFDKPYPARSCVQVSGLPKGALVEIEMVASV</sequence>
<dbReference type="InterPro" id="IPR035959">
    <property type="entry name" value="RutC-like_sf"/>
</dbReference>
<dbReference type="PANTHER" id="PTHR11803:SF39">
    <property type="entry name" value="2-IMINOBUTANOATE_2-IMINOPROPANOATE DEAMINASE"/>
    <property type="match status" value="1"/>
</dbReference>
<dbReference type="PANTHER" id="PTHR11803">
    <property type="entry name" value="2-IMINOBUTANOATE/2-IMINOPROPANOATE DEAMINASE RIDA"/>
    <property type="match status" value="1"/>
</dbReference>
<accession>A0A928KSU9</accession>
<dbReference type="AlphaFoldDB" id="A0A928KSU9"/>
<dbReference type="GO" id="GO:0005829">
    <property type="term" value="C:cytosol"/>
    <property type="evidence" value="ECO:0007669"/>
    <property type="project" value="TreeGrafter"/>
</dbReference>
<dbReference type="GO" id="GO:0019239">
    <property type="term" value="F:deaminase activity"/>
    <property type="evidence" value="ECO:0007669"/>
    <property type="project" value="TreeGrafter"/>
</dbReference>
<evidence type="ECO:0000313" key="2">
    <source>
        <dbReference type="EMBL" id="MBE6832301.1"/>
    </source>
</evidence>
<dbReference type="Proteomes" id="UP000754750">
    <property type="component" value="Unassembled WGS sequence"/>
</dbReference>
<protein>
    <submittedName>
        <fullName evidence="2">RidA family protein</fullName>
    </submittedName>
</protein>
<reference evidence="2" key="1">
    <citation type="submission" date="2019-04" db="EMBL/GenBank/DDBJ databases">
        <title>Evolution of Biomass-Degrading Anaerobic Consortia Revealed by Metagenomics.</title>
        <authorList>
            <person name="Peng X."/>
        </authorList>
    </citation>
    <scope>NUCLEOTIDE SEQUENCE</scope>
    <source>
        <strain evidence="2">SIG551</strain>
    </source>
</reference>
<dbReference type="InterPro" id="IPR006175">
    <property type="entry name" value="YjgF/YER057c/UK114"/>
</dbReference>